<protein>
    <recommendedName>
        <fullName evidence="4">Ribbon-helix-helix protein CopG domain-containing protein</fullName>
    </recommendedName>
</protein>
<evidence type="ECO:0000313" key="2">
    <source>
        <dbReference type="EMBL" id="QYC39911.1"/>
    </source>
</evidence>
<accession>A0ABX8TXE6</accession>
<evidence type="ECO:0000313" key="3">
    <source>
        <dbReference type="Proteomes" id="UP000824681"/>
    </source>
</evidence>
<feature type="coiled-coil region" evidence="1">
    <location>
        <begin position="39"/>
        <end position="73"/>
    </location>
</feature>
<proteinExistence type="predicted"/>
<keyword evidence="3" id="KW-1185">Reference proteome</keyword>
<evidence type="ECO:0008006" key="4">
    <source>
        <dbReference type="Google" id="ProtNLM"/>
    </source>
</evidence>
<dbReference type="Proteomes" id="UP000824681">
    <property type="component" value="Chromosome"/>
</dbReference>
<sequence>MTYDMTTIKVPKAVRDRLNAIADERGRGTTLAAVLTDLLDQHETEKTRARLAYQEVLAQAEEDTEGMARAERQTERAIQILRAREAGR</sequence>
<reference evidence="2 3" key="1">
    <citation type="journal article" date="2021" name="ACS Chem. Biol.">
        <title>Genomic-Led Discovery of a Novel Glycopeptide Antibiotic by Nonomuraea coxensis DSM 45129.</title>
        <authorList>
            <person name="Yushchuk O."/>
            <person name="Vior N.M."/>
            <person name="Andreo-Vidal A."/>
            <person name="Berini F."/>
            <person name="Ruckert C."/>
            <person name="Busche T."/>
            <person name="Binda E."/>
            <person name="Kalinowski J."/>
            <person name="Truman A.W."/>
            <person name="Marinelli F."/>
        </authorList>
    </citation>
    <scope>NUCLEOTIDE SEQUENCE [LARGE SCALE GENOMIC DNA]</scope>
    <source>
        <strain evidence="2 3">DSM 45129</strain>
    </source>
</reference>
<dbReference type="EMBL" id="CP068985">
    <property type="protein sequence ID" value="QYC39911.1"/>
    <property type="molecule type" value="Genomic_DNA"/>
</dbReference>
<name>A0ABX8TXE6_9ACTN</name>
<evidence type="ECO:0000256" key="1">
    <source>
        <dbReference type="SAM" id="Coils"/>
    </source>
</evidence>
<gene>
    <name evidence="2" type="ORF">Nocox_11465</name>
</gene>
<organism evidence="2 3">
    <name type="scientific">Nonomuraea coxensis DSM 45129</name>
    <dbReference type="NCBI Taxonomy" id="1122611"/>
    <lineage>
        <taxon>Bacteria</taxon>
        <taxon>Bacillati</taxon>
        <taxon>Actinomycetota</taxon>
        <taxon>Actinomycetes</taxon>
        <taxon>Streptosporangiales</taxon>
        <taxon>Streptosporangiaceae</taxon>
        <taxon>Nonomuraea</taxon>
    </lineage>
</organism>
<keyword evidence="1" id="KW-0175">Coiled coil</keyword>